<keyword evidence="2" id="KW-1185">Reference proteome</keyword>
<protein>
    <submittedName>
        <fullName evidence="1">Uncharacterized protein</fullName>
    </submittedName>
</protein>
<name>A0ACB8U485_9APHY</name>
<proteinExistence type="predicted"/>
<reference evidence="1" key="1">
    <citation type="journal article" date="2021" name="Environ. Microbiol.">
        <title>Gene family expansions and transcriptome signatures uncover fungal adaptations to wood decay.</title>
        <authorList>
            <person name="Hage H."/>
            <person name="Miyauchi S."/>
            <person name="Viragh M."/>
            <person name="Drula E."/>
            <person name="Min B."/>
            <person name="Chaduli D."/>
            <person name="Navarro D."/>
            <person name="Favel A."/>
            <person name="Norest M."/>
            <person name="Lesage-Meessen L."/>
            <person name="Balint B."/>
            <person name="Merenyi Z."/>
            <person name="de Eugenio L."/>
            <person name="Morin E."/>
            <person name="Martinez A.T."/>
            <person name="Baldrian P."/>
            <person name="Stursova M."/>
            <person name="Martinez M.J."/>
            <person name="Novotny C."/>
            <person name="Magnuson J.K."/>
            <person name="Spatafora J.W."/>
            <person name="Maurice S."/>
            <person name="Pangilinan J."/>
            <person name="Andreopoulos W."/>
            <person name="LaButti K."/>
            <person name="Hundley H."/>
            <person name="Na H."/>
            <person name="Kuo A."/>
            <person name="Barry K."/>
            <person name="Lipzen A."/>
            <person name="Henrissat B."/>
            <person name="Riley R."/>
            <person name="Ahrendt S."/>
            <person name="Nagy L.G."/>
            <person name="Grigoriev I.V."/>
            <person name="Martin F."/>
            <person name="Rosso M.N."/>
        </authorList>
    </citation>
    <scope>NUCLEOTIDE SEQUENCE</scope>
    <source>
        <strain evidence="1">CBS 384.51</strain>
    </source>
</reference>
<dbReference type="Proteomes" id="UP001055072">
    <property type="component" value="Unassembled WGS sequence"/>
</dbReference>
<organism evidence="1 2">
    <name type="scientific">Irpex rosettiformis</name>
    <dbReference type="NCBI Taxonomy" id="378272"/>
    <lineage>
        <taxon>Eukaryota</taxon>
        <taxon>Fungi</taxon>
        <taxon>Dikarya</taxon>
        <taxon>Basidiomycota</taxon>
        <taxon>Agaricomycotina</taxon>
        <taxon>Agaricomycetes</taxon>
        <taxon>Polyporales</taxon>
        <taxon>Irpicaceae</taxon>
        <taxon>Irpex</taxon>
    </lineage>
</organism>
<dbReference type="EMBL" id="MU274911">
    <property type="protein sequence ID" value="KAI0089182.1"/>
    <property type="molecule type" value="Genomic_DNA"/>
</dbReference>
<accession>A0ACB8U485</accession>
<evidence type="ECO:0000313" key="1">
    <source>
        <dbReference type="EMBL" id="KAI0089182.1"/>
    </source>
</evidence>
<gene>
    <name evidence="1" type="ORF">BDY19DRAFT_993401</name>
</gene>
<sequence>MDHQDRFSDESEVFDPQRYPVDDRDLTRQRSPTPSSGSPPLTPDGHHGGHHHQRRDRDRHTEVLKMLMNEEHAQSRSTRKFLRTALARLDNETLRAQKAEQHALEIAQRFKVISDAHRQLQSELSRVNEELRLYKVEYSNAQRELDRGRDIVKVLETQRDDAEARAAKDRTTARRLKEEQLMIRAREEGRKAGYAEGIRRGLEQARFERLRSGDGEEESLSGPEPDSAIPQSQSDPLDDLVVRNLTSPSANTVNIESPIPQHIIPSLSVPPAGEQGSRFREHDIGATPGIDTASLASTTRPWRNAEPASMSSQHPGTQIPPDSWIPRADDGLPPPHKLQPPHSPHSPSQPLPVPLRPPSVASEQTGQTDQVPSNGDYPYNRRNSAGSIPVSIPSTTISQFDLVSAPGDPSRSPYDGNGHNRKSSLSVIHEVSSSMEFSPATDSRNMPEPITFPTAAAEQMAAADQFPGQQTRSRQVSQRLADELRYGDPTVAQQWRQSAELRATTPKQNMPRRHPSNVTMPTPLSPASQQRELRPPSVASVRSSRQQPYRPQSAASRASDMDSSINGRQPPSSSADWNIEVVPPSGPASTTLSPITGTGPELHMLSPNAVPSDLPLHQPPPQPIIPQVPTMPNSPSTGRYPSMGVLPNVQPGGIPNIHYLPPGFQLTGPMTPVSANPPLSPSGVPVVSRSTTPSIYGPPPVQVPVQRSASSSSSHLGRSDMPPAIHSRSRSVGGSSLGSAGEELRSRTPVMRPPSSASTANRPIYAAAPTPAGVQYPVAPGPPGGNMSPRSATSRLSGGGHQRSLSLNAGYTPAPSTRPLSTAPPPKLRRVPSNGSIDSALSGISRNSHYDHYRPDEYVDPAFLASSEDLTSANVLSPNTVANTRANTSSSRKSVHASRPASRNSDALSYVSMQK</sequence>
<comment type="caution">
    <text evidence="1">The sequence shown here is derived from an EMBL/GenBank/DDBJ whole genome shotgun (WGS) entry which is preliminary data.</text>
</comment>
<evidence type="ECO:0000313" key="2">
    <source>
        <dbReference type="Proteomes" id="UP001055072"/>
    </source>
</evidence>